<proteinExistence type="predicted"/>
<protein>
    <submittedName>
        <fullName evidence="1">Uncharacterized protein</fullName>
    </submittedName>
</protein>
<reference evidence="1 2" key="2">
    <citation type="journal article" date="2022" name="Mol. Ecol. Resour.">
        <title>The genomes of chicory, endive, great burdock and yacon provide insights into Asteraceae paleo-polyploidization history and plant inulin production.</title>
        <authorList>
            <person name="Fan W."/>
            <person name="Wang S."/>
            <person name="Wang H."/>
            <person name="Wang A."/>
            <person name="Jiang F."/>
            <person name="Liu H."/>
            <person name="Zhao H."/>
            <person name="Xu D."/>
            <person name="Zhang Y."/>
        </authorList>
    </citation>
    <scope>NUCLEOTIDE SEQUENCE [LARGE SCALE GENOMIC DNA]</scope>
    <source>
        <strain evidence="2">cv. Yunnan</strain>
        <tissue evidence="1">Leaves</tissue>
    </source>
</reference>
<reference evidence="2" key="1">
    <citation type="journal article" date="2022" name="Mol. Ecol. Resour.">
        <title>The genomes of chicory, endive, great burdock and yacon provide insights into Asteraceae palaeo-polyploidization history and plant inulin production.</title>
        <authorList>
            <person name="Fan W."/>
            <person name="Wang S."/>
            <person name="Wang H."/>
            <person name="Wang A."/>
            <person name="Jiang F."/>
            <person name="Liu H."/>
            <person name="Zhao H."/>
            <person name="Xu D."/>
            <person name="Zhang Y."/>
        </authorList>
    </citation>
    <scope>NUCLEOTIDE SEQUENCE [LARGE SCALE GENOMIC DNA]</scope>
    <source>
        <strain evidence="2">cv. Yunnan</strain>
    </source>
</reference>
<organism evidence="1 2">
    <name type="scientific">Smallanthus sonchifolius</name>
    <dbReference type="NCBI Taxonomy" id="185202"/>
    <lineage>
        <taxon>Eukaryota</taxon>
        <taxon>Viridiplantae</taxon>
        <taxon>Streptophyta</taxon>
        <taxon>Embryophyta</taxon>
        <taxon>Tracheophyta</taxon>
        <taxon>Spermatophyta</taxon>
        <taxon>Magnoliopsida</taxon>
        <taxon>eudicotyledons</taxon>
        <taxon>Gunneridae</taxon>
        <taxon>Pentapetalae</taxon>
        <taxon>asterids</taxon>
        <taxon>campanulids</taxon>
        <taxon>Asterales</taxon>
        <taxon>Asteraceae</taxon>
        <taxon>Asteroideae</taxon>
        <taxon>Heliantheae alliance</taxon>
        <taxon>Millerieae</taxon>
        <taxon>Smallanthus</taxon>
    </lineage>
</organism>
<gene>
    <name evidence="1" type="ORF">L1987_19856</name>
</gene>
<comment type="caution">
    <text evidence="1">The sequence shown here is derived from an EMBL/GenBank/DDBJ whole genome shotgun (WGS) entry which is preliminary data.</text>
</comment>
<accession>A0ACB9ISA1</accession>
<name>A0ACB9ISA1_9ASTR</name>
<keyword evidence="2" id="KW-1185">Reference proteome</keyword>
<dbReference type="EMBL" id="CM042024">
    <property type="protein sequence ID" value="KAI3810245.1"/>
    <property type="molecule type" value="Genomic_DNA"/>
</dbReference>
<dbReference type="Proteomes" id="UP001056120">
    <property type="component" value="Linkage Group LG07"/>
</dbReference>
<evidence type="ECO:0000313" key="1">
    <source>
        <dbReference type="EMBL" id="KAI3810245.1"/>
    </source>
</evidence>
<sequence>MKRGSDKTSSWLTLTGERPFVVANGGFSGLFPGSSLNAYKITLMTSVPDVILWCDVQLTKDNVGICFPNLNLENSSTIAVTFANGENTYNVNGVAVKGYFPVDFTLADLDKVFLTQGIFSRTPNFDGSYKILPVDKVAAIKPPGLWLNIQHDAFYRQHNLSMTSYVMAASRNFPISYISSTEVNFLTSIVTKFSPRTTKLVFRFLGEKETEPTTNQTYDTLLRNLTLIKTFAQGILVPKSYIWPVESDLYLQPSTSLVVDAHKAGLQVFASDFANDNELAYNYSYDPVQEYLQFVDNGLFAVDGVLSDNPITSSVAFDCFSNLGKNQTQAKPLIISYEGASGDYPGCTDLAYQKAVSDGADIIDCPVQITRDGIPICLGSINLLDRTSVAQSGFTNLTSSIPDLQSGPGIFTFSLTWDQIRSFKPVMFNPYSNYTLSRNPRFEKVGNFMRLSDFLDFASNAASVSGVLINIKNAAYLAANQGLSVTDAVMDVLNKSRINTQRTKKILIESSDSAVLKLFKARSNKHELVYEVDKNIRDALNSTIADIIEFANSVIIGKESVFPSTSAFLGDQTDVVEKLHAFKLPVYVQFFNNEFVSPAWDFFSDPYVEINSFVNGADVNGVITSYPATASKYRRNNCLKLPADQIPPYMTPAATGQLVSLMTPRFAPPAEAPNPVLKDADVAQGPIPPSAKLSPPSGNGTTAPPQTSPGQSPKTVMGILFSVVAVVGTSVLVF</sequence>
<evidence type="ECO:0000313" key="2">
    <source>
        <dbReference type="Proteomes" id="UP001056120"/>
    </source>
</evidence>